<protein>
    <recommendedName>
        <fullName evidence="12">Mannosyltransferase</fullName>
        <ecNumber evidence="12">2.4.1.-</ecNumber>
    </recommendedName>
</protein>
<evidence type="ECO:0000256" key="2">
    <source>
        <dbReference type="ARBA" id="ARBA00004922"/>
    </source>
</evidence>
<evidence type="ECO:0000256" key="6">
    <source>
        <dbReference type="ARBA" id="ARBA00022692"/>
    </source>
</evidence>
<feature type="transmembrane region" description="Helical" evidence="12">
    <location>
        <begin position="162"/>
        <end position="189"/>
    </location>
</feature>
<organism evidence="14 15">
    <name type="scientific">Myxozyma melibiosi</name>
    <dbReference type="NCBI Taxonomy" id="54550"/>
    <lineage>
        <taxon>Eukaryota</taxon>
        <taxon>Fungi</taxon>
        <taxon>Dikarya</taxon>
        <taxon>Ascomycota</taxon>
        <taxon>Saccharomycotina</taxon>
        <taxon>Lipomycetes</taxon>
        <taxon>Lipomycetales</taxon>
        <taxon>Lipomycetaceae</taxon>
        <taxon>Myxozyma</taxon>
    </lineage>
</organism>
<keyword evidence="5" id="KW-0808">Transferase</keyword>
<keyword evidence="7 12" id="KW-0256">Endoplasmic reticulum</keyword>
<dbReference type="EMBL" id="JBBJBU010000004">
    <property type="protein sequence ID" value="KAK7205818.1"/>
    <property type="molecule type" value="Genomic_DNA"/>
</dbReference>
<feature type="signal peptide" evidence="13">
    <location>
        <begin position="1"/>
        <end position="20"/>
    </location>
</feature>
<evidence type="ECO:0000256" key="12">
    <source>
        <dbReference type="RuleBase" id="RU363075"/>
    </source>
</evidence>
<dbReference type="InterPro" id="IPR005599">
    <property type="entry name" value="GPI_mannosylTrfase"/>
</dbReference>
<evidence type="ECO:0000313" key="14">
    <source>
        <dbReference type="EMBL" id="KAK7205818.1"/>
    </source>
</evidence>
<feature type="transmembrane region" description="Helical" evidence="12">
    <location>
        <begin position="195"/>
        <end position="220"/>
    </location>
</feature>
<dbReference type="Pfam" id="PF03901">
    <property type="entry name" value="Glyco_transf_22"/>
    <property type="match status" value="1"/>
</dbReference>
<comment type="subcellular location">
    <subcellularLocation>
        <location evidence="1 12">Endoplasmic reticulum membrane</location>
        <topology evidence="1 12">Multi-pass membrane protein</topology>
    </subcellularLocation>
</comment>
<accession>A0ABR1F9Q5</accession>
<name>A0ABR1F9Q5_9ASCO</name>
<evidence type="ECO:0000256" key="7">
    <source>
        <dbReference type="ARBA" id="ARBA00022824"/>
    </source>
</evidence>
<keyword evidence="6 12" id="KW-0812">Transmembrane</keyword>
<evidence type="ECO:0000256" key="1">
    <source>
        <dbReference type="ARBA" id="ARBA00004477"/>
    </source>
</evidence>
<dbReference type="EC" id="2.4.1.-" evidence="12"/>
<evidence type="ECO:0000256" key="10">
    <source>
        <dbReference type="ARBA" id="ARBA00044721"/>
    </source>
</evidence>
<evidence type="ECO:0000256" key="8">
    <source>
        <dbReference type="ARBA" id="ARBA00022989"/>
    </source>
</evidence>
<feature type="transmembrane region" description="Helical" evidence="12">
    <location>
        <begin position="303"/>
        <end position="325"/>
    </location>
</feature>
<dbReference type="Proteomes" id="UP001498771">
    <property type="component" value="Unassembled WGS sequence"/>
</dbReference>
<sequence>MDSLDWLFLVLVMAHLYVSPFTKVEESFNLHAIHDMLFHGSDIDSYDHREFPGVVPRTFLGALVVAAITKPLQLLVPLRSKFDLQLIARGVLGLINWYSVVYFRGCIRRVFGKTTAFWFATFQYSQFHITYYASRTLPNMFAFPLTMVAAGYWITNRPRRTIAVMAFTTVVFRSELLLLIAPLALSALVQRRISVYHLVLAGIEGGLLGMTLSIATDTVFWKFPILPEAYGFYFNAVLGKAVAWGTQPWYAYFCNHVPKLLLNPAAVPLFAVGLFFEARRIGMTVGPYLVFIALYSAQPHKEWRFIVYAVPVLTLTVALGASWISNRMRKGYVYLGTTLMLVISVAATLMLAVGMLAISSANYPGGHAVMAMHGGLEQSGLGNLTVHLDIPTCMSGATLFTFTREDIEYDRTEDEYELRDVAPDVSVMVTFDKQFPEPYPAFGTAREWAFKGSVKAFAAMQAPWVALGPRFWETEEWWKQVVLVQDRVWIYVRRSVFES</sequence>
<reference evidence="14 15" key="1">
    <citation type="submission" date="2024-03" db="EMBL/GenBank/DDBJ databases">
        <title>Genome-scale model development and genomic sequencing of the oleaginous clade Lipomyces.</title>
        <authorList>
            <consortium name="Lawrence Berkeley National Laboratory"/>
            <person name="Czajka J.J."/>
            <person name="Han Y."/>
            <person name="Kim J."/>
            <person name="Mondo S.J."/>
            <person name="Hofstad B.A."/>
            <person name="Robles A."/>
            <person name="Haridas S."/>
            <person name="Riley R."/>
            <person name="LaButti K."/>
            <person name="Pangilinan J."/>
            <person name="Andreopoulos W."/>
            <person name="Lipzen A."/>
            <person name="Yan J."/>
            <person name="Wang M."/>
            <person name="Ng V."/>
            <person name="Grigoriev I.V."/>
            <person name="Spatafora J.W."/>
            <person name="Magnuson J.K."/>
            <person name="Baker S.E."/>
            <person name="Pomraning K.R."/>
        </authorList>
    </citation>
    <scope>NUCLEOTIDE SEQUENCE [LARGE SCALE GENOMIC DNA]</scope>
    <source>
        <strain evidence="14 15">Phaff 52-87</strain>
    </source>
</reference>
<keyword evidence="9 12" id="KW-0472">Membrane</keyword>
<evidence type="ECO:0000256" key="9">
    <source>
        <dbReference type="ARBA" id="ARBA00023136"/>
    </source>
</evidence>
<feature type="transmembrane region" description="Helical" evidence="12">
    <location>
        <begin position="139"/>
        <end position="155"/>
    </location>
</feature>
<dbReference type="GeneID" id="90035156"/>
<comment type="pathway">
    <text evidence="2">Protein modification; protein glycosylation.</text>
</comment>
<gene>
    <name evidence="14" type="ORF">BZA70DRAFT_142847</name>
</gene>
<dbReference type="PANTHER" id="PTHR22760:SF1">
    <property type="entry name" value="DOL-P-MAN:MAN(7)GLCNAC(2)-PP-DOL ALPHA-1,6-MANNOSYLTRANSFERASE"/>
    <property type="match status" value="1"/>
</dbReference>
<feature type="transmembrane region" description="Helical" evidence="12">
    <location>
        <begin position="257"/>
        <end position="276"/>
    </location>
</feature>
<evidence type="ECO:0000313" key="15">
    <source>
        <dbReference type="Proteomes" id="UP001498771"/>
    </source>
</evidence>
<feature type="transmembrane region" description="Helical" evidence="12">
    <location>
        <begin position="84"/>
        <end position="103"/>
    </location>
</feature>
<dbReference type="PANTHER" id="PTHR22760">
    <property type="entry name" value="GLYCOSYLTRANSFERASE"/>
    <property type="match status" value="1"/>
</dbReference>
<evidence type="ECO:0000256" key="3">
    <source>
        <dbReference type="ARBA" id="ARBA00007063"/>
    </source>
</evidence>
<keyword evidence="4 12" id="KW-0328">Glycosyltransferase</keyword>
<feature type="transmembrane region" description="Helical" evidence="12">
    <location>
        <begin position="332"/>
        <end position="358"/>
    </location>
</feature>
<comment type="similarity">
    <text evidence="3 12">Belongs to the glycosyltransferase 22 family.</text>
</comment>
<feature type="transmembrane region" description="Helical" evidence="12">
    <location>
        <begin position="232"/>
        <end position="251"/>
    </location>
</feature>
<feature type="chain" id="PRO_5047010592" description="Mannosyltransferase" evidence="13">
    <location>
        <begin position="21"/>
        <end position="499"/>
    </location>
</feature>
<keyword evidence="13" id="KW-0732">Signal</keyword>
<dbReference type="RefSeq" id="XP_064768851.1">
    <property type="nucleotide sequence ID" value="XM_064909644.1"/>
</dbReference>
<comment type="catalytic activity">
    <reaction evidence="11">
        <text>an alpha-D-Man-(1-&gt;2)-alpha-D-Man-(1-&gt;2)-alpha-D-Man-(1-&gt;3)-[alpha-D-Man-(1-&gt;2)-alpha-D-Man-(1-&gt;3)-alpha-D-Man-(1-&gt;6)]-beta-D-Man-(1-&gt;4)-beta-D-GlcNAc-(1-&gt;4)-alpha-D-GlcNAc-diphospho-di-trans,poly-cis-dolichol + a di-trans,poly-cis-dolichyl beta-D-mannosyl phosphate = an alpha-D-Man-(1-&gt;2)-alpha-D-Man-(1-&gt;2)-alpha-D-Man-(1-&gt;3)-[alpha-D-Man-(1-&gt;2)-alpha-D-Man-(1-&gt;3)-[alpha-D-Man-(1-&gt;6)]-alpha-D-Man-(1-&gt;6)]-beta-D-Man-(1-&gt;4)-beta-D-GlcNAc-(1-&gt;4)-alpha-D-GlcNAc-diphospho-di-trans,poly-cis-dolichol + a di-trans,poly-cis-dolichyl phosphate + H(+)</text>
        <dbReference type="Rhea" id="RHEA:29535"/>
        <dbReference type="Rhea" id="RHEA-COMP:19498"/>
        <dbReference type="Rhea" id="RHEA-COMP:19501"/>
        <dbReference type="Rhea" id="RHEA-COMP:19518"/>
        <dbReference type="Rhea" id="RHEA-COMP:19519"/>
        <dbReference type="ChEBI" id="CHEBI:15378"/>
        <dbReference type="ChEBI" id="CHEBI:57683"/>
        <dbReference type="ChEBI" id="CHEBI:58211"/>
        <dbReference type="ChEBI" id="CHEBI:132517"/>
        <dbReference type="ChEBI" id="CHEBI:132519"/>
        <dbReference type="EC" id="2.4.1.260"/>
    </reaction>
    <physiologicalReaction direction="left-to-right" evidence="11">
        <dbReference type="Rhea" id="RHEA:29536"/>
    </physiologicalReaction>
</comment>
<evidence type="ECO:0000256" key="11">
    <source>
        <dbReference type="ARBA" id="ARBA00048899"/>
    </source>
</evidence>
<evidence type="ECO:0000256" key="4">
    <source>
        <dbReference type="ARBA" id="ARBA00022676"/>
    </source>
</evidence>
<keyword evidence="8 12" id="KW-1133">Transmembrane helix</keyword>
<proteinExistence type="inferred from homology"/>
<comment type="caution">
    <text evidence="14">The sequence shown here is derived from an EMBL/GenBank/DDBJ whole genome shotgun (WGS) entry which is preliminary data.</text>
</comment>
<evidence type="ECO:0000256" key="5">
    <source>
        <dbReference type="ARBA" id="ARBA00022679"/>
    </source>
</evidence>
<keyword evidence="15" id="KW-1185">Reference proteome</keyword>
<evidence type="ECO:0000256" key="13">
    <source>
        <dbReference type="SAM" id="SignalP"/>
    </source>
</evidence>
<comment type="function">
    <text evidence="10">Mannosyltransferase that operates in the biosynthetic pathway of dolichol-linked oligosaccharides, the glycan precursors employed in protein asparagine (N)-glycosylation. The assembly of dolichol-linked oligosaccharides begins on the cytosolic side of the endoplasmic reticulum membrane and finishes in its lumen. The sequential addition of sugars to dolichol pyrophosphate produces dolichol-linked oligosaccharides containing fourteen sugars, including two GlcNAcs, nine mannoses and three glucoses. Once assembled, the oligosaccharide is transferred from the lipid to nascent proteins by oligosaccharyltransferases. In the lumen of the endoplasmic reticulum, adds the eighth mannose residue in an alpha-1,6 linkage onto Man(7)GlcNAc(2)-PP-dolichol to produce Man(8)GlcNAc(2)-PP-dolichol.</text>
</comment>